<evidence type="ECO:0000256" key="1">
    <source>
        <dbReference type="SAM" id="MobiDB-lite"/>
    </source>
</evidence>
<sequence length="101" mass="9812">MTSPVGSQHGAGAVHHHASKPQAPSDTFPGKSADSIGHLAKASVLETGDGEPNAQGKAASRIARMDLTVLSSGDSGDGQAADGAAPADQDAGDTDPAVPSA</sequence>
<accession>A0A330HE25</accession>
<protein>
    <submittedName>
        <fullName evidence="2">Uncharacterized protein</fullName>
    </submittedName>
</protein>
<gene>
    <name evidence="2" type="ORF">DPM33_26815</name>
</gene>
<feature type="compositionally biased region" description="Low complexity" evidence="1">
    <location>
        <begin position="72"/>
        <end position="101"/>
    </location>
</feature>
<proteinExistence type="predicted"/>
<reference evidence="2 3" key="2">
    <citation type="submission" date="2018-07" db="EMBL/GenBank/DDBJ databases">
        <title>Diversity of Mesorhizobium strains in Brazil.</title>
        <authorList>
            <person name="Helene L.C.F."/>
            <person name="Dall'Agnol R."/>
            <person name="Delamuta J.R.M."/>
            <person name="Hungria M."/>
        </authorList>
    </citation>
    <scope>NUCLEOTIDE SEQUENCE [LARGE SCALE GENOMIC DNA]</scope>
    <source>
        <strain evidence="2 3">AC99b</strain>
    </source>
</reference>
<dbReference type="EMBL" id="QMBP01000016">
    <property type="protein sequence ID" value="RAZ86961.1"/>
    <property type="molecule type" value="Genomic_DNA"/>
</dbReference>
<dbReference type="OrthoDB" id="8084259at2"/>
<name>A0A330HE25_9HYPH</name>
<reference evidence="3" key="1">
    <citation type="submission" date="2018-06" db="EMBL/GenBank/DDBJ databases">
        <authorList>
            <person name="Helene L.C."/>
            <person name="Dall'Agnol R."/>
            <person name="Delamuta J.R."/>
            <person name="Hungria M."/>
        </authorList>
    </citation>
    <scope>NUCLEOTIDE SEQUENCE [LARGE SCALE GENOMIC DNA]</scope>
    <source>
        <strain evidence="3">AC99b</strain>
    </source>
</reference>
<organism evidence="2 3">
    <name type="scientific">Mesorhizobium hawassense</name>
    <dbReference type="NCBI Taxonomy" id="1209954"/>
    <lineage>
        <taxon>Bacteria</taxon>
        <taxon>Pseudomonadati</taxon>
        <taxon>Pseudomonadota</taxon>
        <taxon>Alphaproteobacteria</taxon>
        <taxon>Hyphomicrobiales</taxon>
        <taxon>Phyllobacteriaceae</taxon>
        <taxon>Mesorhizobium</taxon>
    </lineage>
</organism>
<keyword evidence="3" id="KW-1185">Reference proteome</keyword>
<evidence type="ECO:0000313" key="2">
    <source>
        <dbReference type="EMBL" id="RAZ86961.1"/>
    </source>
</evidence>
<evidence type="ECO:0000313" key="3">
    <source>
        <dbReference type="Proteomes" id="UP000251558"/>
    </source>
</evidence>
<dbReference type="RefSeq" id="WP_112100409.1">
    <property type="nucleotide sequence ID" value="NZ_QMBP01000016.1"/>
</dbReference>
<feature type="region of interest" description="Disordered" evidence="1">
    <location>
        <begin position="1"/>
        <end position="101"/>
    </location>
</feature>
<dbReference type="AlphaFoldDB" id="A0A330HE25"/>
<comment type="caution">
    <text evidence="2">The sequence shown here is derived from an EMBL/GenBank/DDBJ whole genome shotgun (WGS) entry which is preliminary data.</text>
</comment>
<dbReference type="Proteomes" id="UP000251558">
    <property type="component" value="Unassembled WGS sequence"/>
</dbReference>